<protein>
    <submittedName>
        <fullName evidence="2">Uncharacterized protein</fullName>
    </submittedName>
</protein>
<name>A0AA36CBX5_9BILA</name>
<feature type="region of interest" description="Disordered" evidence="1">
    <location>
        <begin position="83"/>
        <end position="156"/>
    </location>
</feature>
<proteinExistence type="predicted"/>
<evidence type="ECO:0000313" key="2">
    <source>
        <dbReference type="EMBL" id="CAJ0566136.1"/>
    </source>
</evidence>
<sequence>MGAVDEFNSLAFERLELAATYTDLSLQLEKLLEEVRSETSRARSINGLTLTAAAGLGATDLEPYTRVNVSGDDFWLQDLEASEEGDSKVRKRTSTKGNSDEEPKEKADEKKQGLPQGAFRPFGILEPNSAKMFVTDDLPSSDSESEFGGNTRSKRTNLGSIFASTSKQQQQQPVEASQKTEATQAQVKTLLSASITSFLKTEPSEEWVPYGKLGLALLMQQNALRIVLYTPDKRPVHQIVLQRGEEFRHQLSFNGLYIYFHRLNERRCSPLRLG</sequence>
<evidence type="ECO:0000313" key="3">
    <source>
        <dbReference type="Proteomes" id="UP001177023"/>
    </source>
</evidence>
<feature type="compositionally biased region" description="Basic and acidic residues" evidence="1">
    <location>
        <begin position="98"/>
        <end position="112"/>
    </location>
</feature>
<feature type="non-terminal residue" evidence="2">
    <location>
        <position position="1"/>
    </location>
</feature>
<feature type="compositionally biased region" description="Polar residues" evidence="1">
    <location>
        <begin position="138"/>
        <end position="156"/>
    </location>
</feature>
<evidence type="ECO:0000256" key="1">
    <source>
        <dbReference type="SAM" id="MobiDB-lite"/>
    </source>
</evidence>
<dbReference type="EMBL" id="CATQJA010001164">
    <property type="protein sequence ID" value="CAJ0566136.1"/>
    <property type="molecule type" value="Genomic_DNA"/>
</dbReference>
<keyword evidence="3" id="KW-1185">Reference proteome</keyword>
<organism evidence="2 3">
    <name type="scientific">Mesorhabditis spiculigera</name>
    <dbReference type="NCBI Taxonomy" id="96644"/>
    <lineage>
        <taxon>Eukaryota</taxon>
        <taxon>Metazoa</taxon>
        <taxon>Ecdysozoa</taxon>
        <taxon>Nematoda</taxon>
        <taxon>Chromadorea</taxon>
        <taxon>Rhabditida</taxon>
        <taxon>Rhabditina</taxon>
        <taxon>Rhabditomorpha</taxon>
        <taxon>Rhabditoidea</taxon>
        <taxon>Rhabditidae</taxon>
        <taxon>Mesorhabditinae</taxon>
        <taxon>Mesorhabditis</taxon>
    </lineage>
</organism>
<dbReference type="Proteomes" id="UP001177023">
    <property type="component" value="Unassembled WGS sequence"/>
</dbReference>
<dbReference type="AlphaFoldDB" id="A0AA36CBX5"/>
<gene>
    <name evidence="2" type="ORF">MSPICULIGERA_LOCUS4752</name>
</gene>
<reference evidence="2" key="1">
    <citation type="submission" date="2023-06" db="EMBL/GenBank/DDBJ databases">
        <authorList>
            <person name="Delattre M."/>
        </authorList>
    </citation>
    <scope>NUCLEOTIDE SEQUENCE</scope>
    <source>
        <strain evidence="2">AF72</strain>
    </source>
</reference>
<accession>A0AA36CBX5</accession>
<comment type="caution">
    <text evidence="2">The sequence shown here is derived from an EMBL/GenBank/DDBJ whole genome shotgun (WGS) entry which is preliminary data.</text>
</comment>